<protein>
    <submittedName>
        <fullName evidence="6">NAD(P)-binding domain-containing protein</fullName>
    </submittedName>
</protein>
<dbReference type="RefSeq" id="WP_283485384.1">
    <property type="nucleotide sequence ID" value="NZ_CP125947.1"/>
</dbReference>
<sequence>MRSSSHTAPAPTAAAQARGAAELAQLPTEQMIALIGAGPSGLAGARNLQKLGIAFQGFEAYTDVGGLWNIANPRSTVYESAHLISSKRTTEFTEFPMADDVADYPSHRELCRYFAAFAERFDLRRHFRFGVRVESVEPVQPGDPLTPWRVGIRNAAGKLESAVYKGVVIANGTLAEPNMPRFEGQFAGELLHTSQYKSAEQFKGKRVLIIGAGNSGCDIAVDAVHYAQSVDISVRRGYYFVPKYVFGRPADTLGGKKPLPRWLKQRLDATVLQWFTGDPTRFGFPRPNYKMYESHPIVNSLILHHLGHGDIHVKADIVRFDGHAVHFKDGSQQDYDLVLAATGYTLHYPFIDRDHLNWQGMAPQLYLNIFAPRYKRLAVLGMIEASGIGWQGRYEQAELVARYFKGLDGNTPAAQRLQAAMAGPAPDLTGGYRYLQLERMAYYVHKDTYRNAVRQAAATLA</sequence>
<keyword evidence="2" id="KW-0285">Flavoprotein</keyword>
<dbReference type="Proteomes" id="UP001240697">
    <property type="component" value="Chromosome"/>
</dbReference>
<dbReference type="EMBL" id="CP125947">
    <property type="protein sequence ID" value="WHS64243.1"/>
    <property type="molecule type" value="Genomic_DNA"/>
</dbReference>
<reference evidence="6 7" key="1">
    <citation type="submission" date="2023-05" db="EMBL/GenBank/DDBJ databases">
        <authorList>
            <person name="Yin Y."/>
            <person name="Lu Z."/>
        </authorList>
    </citation>
    <scope>NUCLEOTIDE SEQUENCE [LARGE SCALE GENOMIC DNA]</scope>
    <source>
        <strain evidence="6 7">ZM22</strain>
    </source>
</reference>
<dbReference type="Gene3D" id="3.50.50.60">
    <property type="entry name" value="FAD/NAD(P)-binding domain"/>
    <property type="match status" value="1"/>
</dbReference>
<keyword evidence="5" id="KW-0560">Oxidoreductase</keyword>
<accession>A0ABY8SMF8</accession>
<dbReference type="InterPro" id="IPR020946">
    <property type="entry name" value="Flavin_mOase-like"/>
</dbReference>
<keyword evidence="4" id="KW-0521">NADP</keyword>
<evidence type="ECO:0000313" key="7">
    <source>
        <dbReference type="Proteomes" id="UP001240697"/>
    </source>
</evidence>
<evidence type="ECO:0000256" key="1">
    <source>
        <dbReference type="ARBA" id="ARBA00009183"/>
    </source>
</evidence>
<evidence type="ECO:0000256" key="5">
    <source>
        <dbReference type="ARBA" id="ARBA00023002"/>
    </source>
</evidence>
<dbReference type="InterPro" id="IPR050346">
    <property type="entry name" value="FMO-like"/>
</dbReference>
<dbReference type="PRINTS" id="PR00370">
    <property type="entry name" value="FMOXYGENASE"/>
</dbReference>
<dbReference type="InterPro" id="IPR036188">
    <property type="entry name" value="FAD/NAD-bd_sf"/>
</dbReference>
<evidence type="ECO:0000313" key="6">
    <source>
        <dbReference type="EMBL" id="WHS64243.1"/>
    </source>
</evidence>
<gene>
    <name evidence="6" type="ORF">QMY55_17285</name>
</gene>
<evidence type="ECO:0000256" key="4">
    <source>
        <dbReference type="ARBA" id="ARBA00022857"/>
    </source>
</evidence>
<dbReference type="Pfam" id="PF00743">
    <property type="entry name" value="FMO-like"/>
    <property type="match status" value="1"/>
</dbReference>
<organism evidence="6 7">
    <name type="scientific">Comamonas resistens</name>
    <dbReference type="NCBI Taxonomy" id="3046670"/>
    <lineage>
        <taxon>Bacteria</taxon>
        <taxon>Pseudomonadati</taxon>
        <taxon>Pseudomonadota</taxon>
        <taxon>Betaproteobacteria</taxon>
        <taxon>Burkholderiales</taxon>
        <taxon>Comamonadaceae</taxon>
        <taxon>Comamonas</taxon>
    </lineage>
</organism>
<dbReference type="PANTHER" id="PTHR23023">
    <property type="entry name" value="DIMETHYLANILINE MONOOXYGENASE"/>
    <property type="match status" value="1"/>
</dbReference>
<comment type="similarity">
    <text evidence="1">Belongs to the FMO family.</text>
</comment>
<evidence type="ECO:0000256" key="2">
    <source>
        <dbReference type="ARBA" id="ARBA00022630"/>
    </source>
</evidence>
<keyword evidence="3" id="KW-0274">FAD</keyword>
<proteinExistence type="inferred from homology"/>
<name>A0ABY8SMF8_9BURK</name>
<evidence type="ECO:0000256" key="3">
    <source>
        <dbReference type="ARBA" id="ARBA00022827"/>
    </source>
</evidence>
<dbReference type="PIRSF" id="PIRSF000332">
    <property type="entry name" value="FMO"/>
    <property type="match status" value="1"/>
</dbReference>
<dbReference type="InterPro" id="IPR000960">
    <property type="entry name" value="Flavin_mOase"/>
</dbReference>
<dbReference type="SUPFAM" id="SSF51905">
    <property type="entry name" value="FAD/NAD(P)-binding domain"/>
    <property type="match status" value="2"/>
</dbReference>
<keyword evidence="7" id="KW-1185">Reference proteome</keyword>